<name>A0A4R6R6Q0_9HYPH</name>
<dbReference type="Pfam" id="PF20408">
    <property type="entry name" value="Abhydrolase_11"/>
    <property type="match status" value="1"/>
</dbReference>
<dbReference type="RefSeq" id="WP_321184087.1">
    <property type="nucleotide sequence ID" value="NZ_BSPM01000002.1"/>
</dbReference>
<dbReference type="InterPro" id="IPR046879">
    <property type="entry name" value="KANL3/Tex30_Abhydrolase"/>
</dbReference>
<sequence length="217" mass="22236">MIAPALLVDAPVVPRGTLVLAHGAGAPMDSAWMASATAALVEAGLRVVRFEFPYMAARRDGARRPPPKADSLVPAWRAALDVVLARFDGPVLIGGKSLGGRVATMTAADPLDPRVVGVVALGYPFHPPGAPEKLRLAPLAAARLPVTIVQGERDPFGNRVEVAGYDLPAGVAIRWCADGDHDLAPRRASGHTLAGHLATATAAAVAALAGTAQSAMS</sequence>
<keyword evidence="3" id="KW-1185">Reference proteome</keyword>
<protein>
    <recommendedName>
        <fullName evidence="1">KANL3/Tex30 alpha/beta hydrolase-like domain-containing protein</fullName>
    </recommendedName>
</protein>
<reference evidence="2 3" key="1">
    <citation type="submission" date="2019-03" db="EMBL/GenBank/DDBJ databases">
        <title>Genomic Encyclopedia of Type Strains, Phase IV (KMG-IV): sequencing the most valuable type-strain genomes for metagenomic binning, comparative biology and taxonomic classification.</title>
        <authorList>
            <person name="Goeker M."/>
        </authorList>
    </citation>
    <scope>NUCLEOTIDE SEQUENCE [LARGE SCALE GENOMIC DNA]</scope>
    <source>
        <strain evidence="2 3">DSM 102969</strain>
    </source>
</reference>
<dbReference type="EMBL" id="SNXY01000012">
    <property type="protein sequence ID" value="TDP81484.1"/>
    <property type="molecule type" value="Genomic_DNA"/>
</dbReference>
<feature type="domain" description="KANL3/Tex30 alpha/beta hydrolase-like" evidence="1">
    <location>
        <begin position="16"/>
        <end position="206"/>
    </location>
</feature>
<dbReference type="InterPro" id="IPR026555">
    <property type="entry name" value="NSL3/Tex30"/>
</dbReference>
<dbReference type="Proteomes" id="UP000294547">
    <property type="component" value="Unassembled WGS sequence"/>
</dbReference>
<dbReference type="PANTHER" id="PTHR13136">
    <property type="entry name" value="TESTIS DEVELOPMENT PROTEIN PRTD"/>
    <property type="match status" value="1"/>
</dbReference>
<dbReference type="SUPFAM" id="SSF53474">
    <property type="entry name" value="alpha/beta-Hydrolases"/>
    <property type="match status" value="1"/>
</dbReference>
<evidence type="ECO:0000259" key="1">
    <source>
        <dbReference type="Pfam" id="PF20408"/>
    </source>
</evidence>
<evidence type="ECO:0000313" key="2">
    <source>
        <dbReference type="EMBL" id="TDP81484.1"/>
    </source>
</evidence>
<comment type="caution">
    <text evidence="2">The sequence shown here is derived from an EMBL/GenBank/DDBJ whole genome shotgun (WGS) entry which is preliminary data.</text>
</comment>
<evidence type="ECO:0000313" key="3">
    <source>
        <dbReference type="Proteomes" id="UP000294547"/>
    </source>
</evidence>
<dbReference type="Gene3D" id="3.40.50.1820">
    <property type="entry name" value="alpha/beta hydrolase"/>
    <property type="match status" value="1"/>
</dbReference>
<dbReference type="InterPro" id="IPR029058">
    <property type="entry name" value="AB_hydrolase_fold"/>
</dbReference>
<proteinExistence type="predicted"/>
<dbReference type="PANTHER" id="PTHR13136:SF11">
    <property type="entry name" value="TESTIS-EXPRESSED PROTEIN 30"/>
    <property type="match status" value="1"/>
</dbReference>
<gene>
    <name evidence="2" type="ORF">EDD54_4354</name>
</gene>
<dbReference type="AlphaFoldDB" id="A0A4R6R6Q0"/>
<accession>A0A4R6R6Q0</accession>
<organism evidence="2 3">
    <name type="scientific">Oharaeibacter diazotrophicus</name>
    <dbReference type="NCBI Taxonomy" id="1920512"/>
    <lineage>
        <taxon>Bacteria</taxon>
        <taxon>Pseudomonadati</taxon>
        <taxon>Pseudomonadota</taxon>
        <taxon>Alphaproteobacteria</taxon>
        <taxon>Hyphomicrobiales</taxon>
        <taxon>Pleomorphomonadaceae</taxon>
        <taxon>Oharaeibacter</taxon>
    </lineage>
</organism>